<keyword evidence="2" id="KW-0472">Membrane</keyword>
<protein>
    <submittedName>
        <fullName evidence="3">Uncharacterized protein</fullName>
    </submittedName>
</protein>
<sequence length="74" mass="7913">MAFIVSAYFIGALSVLVALDAMILKVGTILGRQRSGRSRPPDPRESPPISSNPYNTLARAALTPRTFARAVALT</sequence>
<dbReference type="Proteomes" id="UP000201838">
    <property type="component" value="Unassembled WGS sequence"/>
</dbReference>
<keyword evidence="4" id="KW-1185">Reference proteome</keyword>
<dbReference type="AlphaFoldDB" id="A0A238IYW9"/>
<evidence type="ECO:0000313" key="3">
    <source>
        <dbReference type="EMBL" id="SMX23172.1"/>
    </source>
</evidence>
<name>A0A238IYW9_9RHOB</name>
<keyword evidence="2" id="KW-0812">Transmembrane</keyword>
<proteinExistence type="predicted"/>
<reference evidence="3 4" key="1">
    <citation type="submission" date="2017-05" db="EMBL/GenBank/DDBJ databases">
        <authorList>
            <person name="Song R."/>
            <person name="Chenine A.L."/>
            <person name="Ruprecht R.M."/>
        </authorList>
    </citation>
    <scope>NUCLEOTIDE SEQUENCE [LARGE SCALE GENOMIC DNA]</scope>
    <source>
        <strain evidence="3 4">CECT 8489</strain>
    </source>
</reference>
<evidence type="ECO:0000313" key="4">
    <source>
        <dbReference type="Proteomes" id="UP000201838"/>
    </source>
</evidence>
<accession>A0A238IYW9</accession>
<dbReference type="EMBL" id="FXXQ01000003">
    <property type="protein sequence ID" value="SMX23172.1"/>
    <property type="molecule type" value="Genomic_DNA"/>
</dbReference>
<keyword evidence="2" id="KW-1133">Transmembrane helix</keyword>
<feature type="region of interest" description="Disordered" evidence="1">
    <location>
        <begin position="32"/>
        <end position="55"/>
    </location>
</feature>
<dbReference type="RefSeq" id="WP_141138248.1">
    <property type="nucleotide sequence ID" value="NZ_FXXQ01000003.1"/>
</dbReference>
<evidence type="ECO:0000256" key="2">
    <source>
        <dbReference type="SAM" id="Phobius"/>
    </source>
</evidence>
<gene>
    <name evidence="3" type="ORF">BOA8489_01276</name>
</gene>
<organism evidence="3 4">
    <name type="scientific">Boseongicola aestuarii</name>
    <dbReference type="NCBI Taxonomy" id="1470561"/>
    <lineage>
        <taxon>Bacteria</taxon>
        <taxon>Pseudomonadati</taxon>
        <taxon>Pseudomonadota</taxon>
        <taxon>Alphaproteobacteria</taxon>
        <taxon>Rhodobacterales</taxon>
        <taxon>Paracoccaceae</taxon>
        <taxon>Boseongicola</taxon>
    </lineage>
</organism>
<feature type="transmembrane region" description="Helical" evidence="2">
    <location>
        <begin position="6"/>
        <end position="30"/>
    </location>
</feature>
<evidence type="ECO:0000256" key="1">
    <source>
        <dbReference type="SAM" id="MobiDB-lite"/>
    </source>
</evidence>